<accession>A0ABW7X6C4</accession>
<dbReference type="InterPro" id="IPR036388">
    <property type="entry name" value="WH-like_DNA-bd_sf"/>
</dbReference>
<comment type="caution">
    <text evidence="9">The sequence shown here is derived from an EMBL/GenBank/DDBJ whole genome shotgun (WGS) entry which is preliminary data.</text>
</comment>
<evidence type="ECO:0000256" key="3">
    <source>
        <dbReference type="ARBA" id="ARBA00023015"/>
    </source>
</evidence>
<dbReference type="Gene3D" id="1.25.40.10">
    <property type="entry name" value="Tetratricopeptide repeat domain"/>
    <property type="match status" value="1"/>
</dbReference>
<dbReference type="SUPFAM" id="SSF46894">
    <property type="entry name" value="C-terminal effector domain of the bipartite response regulators"/>
    <property type="match status" value="1"/>
</dbReference>
<dbReference type="PROSITE" id="PS50006">
    <property type="entry name" value="FHA_DOMAIN"/>
    <property type="match status" value="1"/>
</dbReference>
<dbReference type="SMART" id="SM00862">
    <property type="entry name" value="Trans_reg_C"/>
    <property type="match status" value="1"/>
</dbReference>
<dbReference type="SMART" id="SM00240">
    <property type="entry name" value="FHA"/>
    <property type="match status" value="1"/>
</dbReference>
<evidence type="ECO:0000256" key="5">
    <source>
        <dbReference type="ARBA" id="ARBA00023163"/>
    </source>
</evidence>
<evidence type="ECO:0000256" key="2">
    <source>
        <dbReference type="ARBA" id="ARBA00022553"/>
    </source>
</evidence>
<proteinExistence type="inferred from homology"/>
<feature type="domain" description="OmpR/PhoB-type" evidence="8">
    <location>
        <begin position="1"/>
        <end position="105"/>
    </location>
</feature>
<keyword evidence="10" id="KW-1185">Reference proteome</keyword>
<dbReference type="Gene3D" id="1.10.10.10">
    <property type="entry name" value="Winged helix-like DNA-binding domain superfamily/Winged helix DNA-binding domain"/>
    <property type="match status" value="1"/>
</dbReference>
<evidence type="ECO:0000256" key="1">
    <source>
        <dbReference type="ARBA" id="ARBA00005820"/>
    </source>
</evidence>
<dbReference type="Pfam" id="PF03704">
    <property type="entry name" value="BTAD"/>
    <property type="match status" value="1"/>
</dbReference>
<gene>
    <name evidence="9" type="ORF">ACH49W_24615</name>
</gene>
<dbReference type="SUPFAM" id="SSF49879">
    <property type="entry name" value="SMAD/FHA domain"/>
    <property type="match status" value="1"/>
</dbReference>
<dbReference type="Proteomes" id="UP001611415">
    <property type="component" value="Unassembled WGS sequence"/>
</dbReference>
<keyword evidence="3" id="KW-0805">Transcription regulation</keyword>
<evidence type="ECO:0000259" key="7">
    <source>
        <dbReference type="PROSITE" id="PS50006"/>
    </source>
</evidence>
<dbReference type="PANTHER" id="PTHR35807:SF1">
    <property type="entry name" value="TRANSCRIPTIONAL REGULATOR REDD"/>
    <property type="match status" value="1"/>
</dbReference>
<keyword evidence="2" id="KW-0597">Phosphoprotein</keyword>
<keyword evidence="5" id="KW-0804">Transcription</keyword>
<organism evidence="9 10">
    <name type="scientific">Nocardia xishanensis</name>
    <dbReference type="NCBI Taxonomy" id="238964"/>
    <lineage>
        <taxon>Bacteria</taxon>
        <taxon>Bacillati</taxon>
        <taxon>Actinomycetota</taxon>
        <taxon>Actinomycetes</taxon>
        <taxon>Mycobacteriales</taxon>
        <taxon>Nocardiaceae</taxon>
        <taxon>Nocardia</taxon>
    </lineage>
</organism>
<dbReference type="SMART" id="SM01043">
    <property type="entry name" value="BTAD"/>
    <property type="match status" value="1"/>
</dbReference>
<dbReference type="InterPro" id="IPR001867">
    <property type="entry name" value="OmpR/PhoB-type_DNA-bd"/>
</dbReference>
<evidence type="ECO:0000256" key="6">
    <source>
        <dbReference type="PROSITE-ProRule" id="PRU01091"/>
    </source>
</evidence>
<evidence type="ECO:0000259" key="8">
    <source>
        <dbReference type="PROSITE" id="PS51755"/>
    </source>
</evidence>
<dbReference type="Gene3D" id="2.60.200.20">
    <property type="match status" value="1"/>
</dbReference>
<dbReference type="PROSITE" id="PS51755">
    <property type="entry name" value="OMPR_PHOB"/>
    <property type="match status" value="1"/>
</dbReference>
<reference evidence="9 10" key="1">
    <citation type="submission" date="2024-10" db="EMBL/GenBank/DDBJ databases">
        <title>The Natural Products Discovery Center: Release of the First 8490 Sequenced Strains for Exploring Actinobacteria Biosynthetic Diversity.</title>
        <authorList>
            <person name="Kalkreuter E."/>
            <person name="Kautsar S.A."/>
            <person name="Yang D."/>
            <person name="Bader C.D."/>
            <person name="Teijaro C.N."/>
            <person name="Fluegel L."/>
            <person name="Davis C.M."/>
            <person name="Simpson J.R."/>
            <person name="Lauterbach L."/>
            <person name="Steele A.D."/>
            <person name="Gui C."/>
            <person name="Meng S."/>
            <person name="Li G."/>
            <person name="Viehrig K."/>
            <person name="Ye F."/>
            <person name="Su P."/>
            <person name="Kiefer A.F."/>
            <person name="Nichols A."/>
            <person name="Cepeda A.J."/>
            <person name="Yan W."/>
            <person name="Fan B."/>
            <person name="Jiang Y."/>
            <person name="Adhikari A."/>
            <person name="Zheng C.-J."/>
            <person name="Schuster L."/>
            <person name="Cowan T.M."/>
            <person name="Smanski M.J."/>
            <person name="Chevrette M.G."/>
            <person name="De Carvalho L.P.S."/>
            <person name="Shen B."/>
        </authorList>
    </citation>
    <scope>NUCLEOTIDE SEQUENCE [LARGE SCALE GENOMIC DNA]</scope>
    <source>
        <strain evidence="9 10">NPDC019275</strain>
    </source>
</reference>
<dbReference type="PANTHER" id="PTHR35807">
    <property type="entry name" value="TRANSCRIPTIONAL REGULATOR REDD-RELATED"/>
    <property type="match status" value="1"/>
</dbReference>
<evidence type="ECO:0000313" key="10">
    <source>
        <dbReference type="Proteomes" id="UP001611415"/>
    </source>
</evidence>
<dbReference type="Pfam" id="PF00486">
    <property type="entry name" value="Trans_reg_C"/>
    <property type="match status" value="1"/>
</dbReference>
<sequence>MATAGPDRPSLDVRILGPVRLLVDGIPIVLSGAKPRALLAILVVNRRQGVPKTALIDAIWGDDPTPRAMDGLYAYVSNLRTVLRGAGIPDRDVLRTVDAGYLLDITDDQCDVGRFEAARTRGAAAARAGDSRTAAACFAEALGQWGGTPVTGLHELGFAANFATDMTERRHHVLVDRIAADIADGRASAVTGELTALTAERTVDERVWRLRARALYASGRQADALNAFRELRRNLVEELGADPQPETAELEEAIRNHRLPPESPSARGATTRDVPSIRRRAWLCVGDGDRIPVPPSGLRIGREPDNDIVLDDARVSRKHARILHRDDGIFVRDRDSANGVYVNEVPIRADTPLTDGDVIRVGSTRLRYGASEETAPPS</sequence>
<keyword evidence="4 6" id="KW-0238">DNA-binding</keyword>
<dbReference type="SUPFAM" id="SSF48452">
    <property type="entry name" value="TPR-like"/>
    <property type="match status" value="1"/>
</dbReference>
<feature type="domain" description="FHA" evidence="7">
    <location>
        <begin position="298"/>
        <end position="347"/>
    </location>
</feature>
<dbReference type="InterPro" id="IPR011990">
    <property type="entry name" value="TPR-like_helical_dom_sf"/>
</dbReference>
<comment type="similarity">
    <text evidence="1">Belongs to the AfsR/DnrI/RedD regulatory family.</text>
</comment>
<dbReference type="InterPro" id="IPR000253">
    <property type="entry name" value="FHA_dom"/>
</dbReference>
<protein>
    <submittedName>
        <fullName evidence="9">BTAD domain-containing putative transcriptional regulator</fullName>
    </submittedName>
</protein>
<dbReference type="RefSeq" id="WP_397093870.1">
    <property type="nucleotide sequence ID" value="NZ_JBIRYO010000017.1"/>
</dbReference>
<evidence type="ECO:0000256" key="4">
    <source>
        <dbReference type="ARBA" id="ARBA00023125"/>
    </source>
</evidence>
<dbReference type="InterPro" id="IPR005158">
    <property type="entry name" value="BTAD"/>
</dbReference>
<dbReference type="CDD" id="cd15831">
    <property type="entry name" value="BTAD"/>
    <property type="match status" value="1"/>
</dbReference>
<dbReference type="InterPro" id="IPR051677">
    <property type="entry name" value="AfsR-DnrI-RedD_regulator"/>
</dbReference>
<dbReference type="InterPro" id="IPR008984">
    <property type="entry name" value="SMAD_FHA_dom_sf"/>
</dbReference>
<dbReference type="CDD" id="cd00060">
    <property type="entry name" value="FHA"/>
    <property type="match status" value="1"/>
</dbReference>
<evidence type="ECO:0000313" key="9">
    <source>
        <dbReference type="EMBL" id="MFI2476577.1"/>
    </source>
</evidence>
<dbReference type="Pfam" id="PF00498">
    <property type="entry name" value="FHA"/>
    <property type="match status" value="1"/>
</dbReference>
<feature type="DNA-binding region" description="OmpR/PhoB-type" evidence="6">
    <location>
        <begin position="1"/>
        <end position="105"/>
    </location>
</feature>
<dbReference type="EMBL" id="JBIRYO010000017">
    <property type="protein sequence ID" value="MFI2476577.1"/>
    <property type="molecule type" value="Genomic_DNA"/>
</dbReference>
<dbReference type="InterPro" id="IPR016032">
    <property type="entry name" value="Sig_transdc_resp-reg_C-effctor"/>
</dbReference>
<name>A0ABW7X6C4_9NOCA</name>